<gene>
    <name evidence="3" type="ORF">ABW02_25755</name>
</gene>
<feature type="domain" description="Transposase IS110-like N-terminal" evidence="1">
    <location>
        <begin position="19"/>
        <end position="179"/>
    </location>
</feature>
<protein>
    <submittedName>
        <fullName evidence="3">Transposase</fullName>
    </submittedName>
</protein>
<comment type="caution">
    <text evidence="3">The sequence shown here is derived from an EMBL/GenBank/DDBJ whole genome shotgun (WGS) entry which is preliminary data.</text>
</comment>
<dbReference type="AlphaFoldDB" id="A0A0J1HNC7"/>
<evidence type="ECO:0000313" key="3">
    <source>
        <dbReference type="EMBL" id="KLV15242.1"/>
    </source>
</evidence>
<dbReference type="InterPro" id="IPR003346">
    <property type="entry name" value="Transposase_20"/>
</dbReference>
<sequence>MNNTRNHRLNQVSTSTLIIGIDIAKNTHYACAVDDRGVELSTSFSIHQSHHGFHQFYLKLQNLKAIHQKDDLLIGFEPTGHYWMNLAAFLTQNDIRFVMVNPLHVNRSKELDDNLQTKNDKKDARVIAKLITNGYFSDPRQIEGIEAELREGSSIRWNLKKDISKVKNRIIRWTDRYFPEFKVAFKDLGLNACAILKHTPLPVDLMEKEIEELVLLYLEKEKLKYPARPKIAQLKRVAVQSIGLTEGSNMARIEIYSLITQYELLTKQLEQVNESLKTLAEQQAEYHYLLSIPGIGETTVIDLLAEVGSLKHYKHPRQLIKLAGLTLRENSSGKMIGQKRISKRGRRKLRALLYRAVLPLIRNNETFYDLYQYYISRKENPLKKKEALVVLCNKMLKIFHGLCQQEVLFDKERMRQDLSILQPK</sequence>
<accession>A0A0J1HNC7</accession>
<name>A0A0J1HNC7_NIACI</name>
<dbReference type="EMBL" id="LDPH01000060">
    <property type="protein sequence ID" value="KLV15242.1"/>
    <property type="molecule type" value="Genomic_DNA"/>
</dbReference>
<dbReference type="GO" id="GO:0006313">
    <property type="term" value="P:DNA transposition"/>
    <property type="evidence" value="ECO:0007669"/>
    <property type="project" value="InterPro"/>
</dbReference>
<dbReference type="GO" id="GO:0003677">
    <property type="term" value="F:DNA binding"/>
    <property type="evidence" value="ECO:0007669"/>
    <property type="project" value="InterPro"/>
</dbReference>
<dbReference type="Pfam" id="PF01548">
    <property type="entry name" value="DEDD_Tnp_IS110"/>
    <property type="match status" value="1"/>
</dbReference>
<evidence type="ECO:0000259" key="1">
    <source>
        <dbReference type="Pfam" id="PF01548"/>
    </source>
</evidence>
<dbReference type="InterPro" id="IPR002525">
    <property type="entry name" value="Transp_IS110-like_N"/>
</dbReference>
<reference evidence="3 4" key="1">
    <citation type="submission" date="2015-05" db="EMBL/GenBank/DDBJ databases">
        <title>Whole genome sequence and identification of bacterial endophytes from Costus igneus.</title>
        <authorList>
            <person name="Lee Y.P."/>
            <person name="Gan H.M."/>
            <person name="Eng W."/>
            <person name="Wheatley M.S."/>
            <person name="Caraballo A."/>
            <person name="Polter S."/>
            <person name="Savka M.A."/>
            <person name="Hudson A.O."/>
        </authorList>
    </citation>
    <scope>NUCLEOTIDE SEQUENCE [LARGE SCALE GENOMIC DNA]</scope>
    <source>
        <strain evidence="3 4">RIT379</strain>
    </source>
</reference>
<dbReference type="PANTHER" id="PTHR33055">
    <property type="entry name" value="TRANSPOSASE FOR INSERTION SEQUENCE ELEMENT IS1111A"/>
    <property type="match status" value="1"/>
</dbReference>
<keyword evidence="4" id="KW-1185">Reference proteome</keyword>
<feature type="domain" description="Transposase IS116/IS110/IS902 C-terminal" evidence="2">
    <location>
        <begin position="287"/>
        <end position="372"/>
    </location>
</feature>
<dbReference type="NCBIfam" id="NF033542">
    <property type="entry name" value="transpos_IS110"/>
    <property type="match status" value="1"/>
</dbReference>
<evidence type="ECO:0000259" key="2">
    <source>
        <dbReference type="Pfam" id="PF02371"/>
    </source>
</evidence>
<dbReference type="RefSeq" id="WP_047945042.1">
    <property type="nucleotide sequence ID" value="NZ_CP053315.1"/>
</dbReference>
<dbReference type="InterPro" id="IPR047650">
    <property type="entry name" value="Transpos_IS110"/>
</dbReference>
<dbReference type="Pfam" id="PF02371">
    <property type="entry name" value="Transposase_20"/>
    <property type="match status" value="1"/>
</dbReference>
<evidence type="ECO:0000313" key="4">
    <source>
        <dbReference type="Proteomes" id="UP000036045"/>
    </source>
</evidence>
<dbReference type="PATRIC" id="fig|1397.4.peg.4970"/>
<dbReference type="PANTHER" id="PTHR33055:SF13">
    <property type="entry name" value="TRANSPOSASE"/>
    <property type="match status" value="1"/>
</dbReference>
<organism evidence="3 4">
    <name type="scientific">Niallia circulans</name>
    <name type="common">Bacillus circulans</name>
    <dbReference type="NCBI Taxonomy" id="1397"/>
    <lineage>
        <taxon>Bacteria</taxon>
        <taxon>Bacillati</taxon>
        <taxon>Bacillota</taxon>
        <taxon>Bacilli</taxon>
        <taxon>Bacillales</taxon>
        <taxon>Bacillaceae</taxon>
        <taxon>Niallia</taxon>
    </lineage>
</organism>
<dbReference type="Proteomes" id="UP000036045">
    <property type="component" value="Unassembled WGS sequence"/>
</dbReference>
<dbReference type="GO" id="GO:0004803">
    <property type="term" value="F:transposase activity"/>
    <property type="evidence" value="ECO:0007669"/>
    <property type="project" value="InterPro"/>
</dbReference>
<dbReference type="OrthoDB" id="9790935at2"/>
<proteinExistence type="predicted"/>